<keyword evidence="2" id="KW-1133">Transmembrane helix</keyword>
<dbReference type="EMBL" id="BOOO01000043">
    <property type="protein sequence ID" value="GII33875.1"/>
    <property type="molecule type" value="Genomic_DNA"/>
</dbReference>
<protein>
    <submittedName>
        <fullName evidence="3">Uncharacterized protein</fullName>
    </submittedName>
</protein>
<name>A0A8J3XAC9_9ACTN</name>
<dbReference type="AlphaFoldDB" id="A0A8J3XAC9"/>
<gene>
    <name evidence="3" type="ORF">Pmi06nite_73170</name>
</gene>
<feature type="region of interest" description="Disordered" evidence="1">
    <location>
        <begin position="45"/>
        <end position="179"/>
    </location>
</feature>
<reference evidence="3 4" key="1">
    <citation type="submission" date="2021-01" db="EMBL/GenBank/DDBJ databases">
        <title>Whole genome shotgun sequence of Planotetraspora mira NBRC 15435.</title>
        <authorList>
            <person name="Komaki H."/>
            <person name="Tamura T."/>
        </authorList>
    </citation>
    <scope>NUCLEOTIDE SEQUENCE [LARGE SCALE GENOMIC DNA]</scope>
    <source>
        <strain evidence="3 4">NBRC 15435</strain>
    </source>
</reference>
<accession>A0A8J3XAC9</accession>
<comment type="caution">
    <text evidence="3">The sequence shown here is derived from an EMBL/GenBank/DDBJ whole genome shotgun (WGS) entry which is preliminary data.</text>
</comment>
<evidence type="ECO:0000256" key="2">
    <source>
        <dbReference type="SAM" id="Phobius"/>
    </source>
</evidence>
<feature type="compositionally biased region" description="Low complexity" evidence="1">
    <location>
        <begin position="75"/>
        <end position="89"/>
    </location>
</feature>
<sequence>MDTGSPPPTRRRLAWWQFLIIGGTAIAAPAGLVLGATFSRPVTSAGLTPPTSQPASKVAPIGTSSPSPLARPPSTGTQTPHPVTTVTKVKWLRNTDQVPATATEQSDQVLAGEPDTAQMLGGESDTEPETATTQEPPSPVCLGPSILDDWWPVDQDPEATEWTCQGNPDPALKSDPAKP</sequence>
<feature type="transmembrane region" description="Helical" evidence="2">
    <location>
        <begin position="15"/>
        <end position="38"/>
    </location>
</feature>
<organism evidence="3 4">
    <name type="scientific">Planotetraspora mira</name>
    <dbReference type="NCBI Taxonomy" id="58121"/>
    <lineage>
        <taxon>Bacteria</taxon>
        <taxon>Bacillati</taxon>
        <taxon>Actinomycetota</taxon>
        <taxon>Actinomycetes</taxon>
        <taxon>Streptosporangiales</taxon>
        <taxon>Streptosporangiaceae</taxon>
        <taxon>Planotetraspora</taxon>
    </lineage>
</organism>
<dbReference type="Proteomes" id="UP000650628">
    <property type="component" value="Unassembled WGS sequence"/>
</dbReference>
<keyword evidence="2" id="KW-0472">Membrane</keyword>
<feature type="compositionally biased region" description="Polar residues" evidence="1">
    <location>
        <begin position="94"/>
        <end position="108"/>
    </location>
</feature>
<feature type="compositionally biased region" description="Polar residues" evidence="1">
    <location>
        <begin position="45"/>
        <end position="55"/>
    </location>
</feature>
<keyword evidence="4" id="KW-1185">Reference proteome</keyword>
<evidence type="ECO:0000313" key="3">
    <source>
        <dbReference type="EMBL" id="GII33875.1"/>
    </source>
</evidence>
<keyword evidence="2" id="KW-0812">Transmembrane</keyword>
<evidence type="ECO:0000313" key="4">
    <source>
        <dbReference type="Proteomes" id="UP000650628"/>
    </source>
</evidence>
<evidence type="ECO:0000256" key="1">
    <source>
        <dbReference type="SAM" id="MobiDB-lite"/>
    </source>
</evidence>
<proteinExistence type="predicted"/>
<dbReference type="RefSeq" id="WP_203957702.1">
    <property type="nucleotide sequence ID" value="NZ_BOOO01000043.1"/>
</dbReference>